<dbReference type="Proteomes" id="UP000823638">
    <property type="component" value="Unassembled WGS sequence"/>
</dbReference>
<reference evidence="1" key="2">
    <citation type="journal article" date="2021" name="PeerJ">
        <title>Extensive microbial diversity within the chicken gut microbiome revealed by metagenomics and culture.</title>
        <authorList>
            <person name="Gilroy R."/>
            <person name="Ravi A."/>
            <person name="Getino M."/>
            <person name="Pursley I."/>
            <person name="Horton D.L."/>
            <person name="Alikhan N.F."/>
            <person name="Baker D."/>
            <person name="Gharbi K."/>
            <person name="Hall N."/>
            <person name="Watson M."/>
            <person name="Adriaenssens E.M."/>
            <person name="Foster-Nyarko E."/>
            <person name="Jarju S."/>
            <person name="Secka A."/>
            <person name="Antonio M."/>
            <person name="Oren A."/>
            <person name="Chaudhuri R.R."/>
            <person name="La Ragione R."/>
            <person name="Hildebrand F."/>
            <person name="Pallen M.J."/>
        </authorList>
    </citation>
    <scope>NUCLEOTIDE SEQUENCE</scope>
    <source>
        <strain evidence="1">10532</strain>
    </source>
</reference>
<comment type="caution">
    <text evidence="1">The sequence shown here is derived from an EMBL/GenBank/DDBJ whole genome shotgun (WGS) entry which is preliminary data.</text>
</comment>
<name>A0A9D9HNM9_9SPIR</name>
<sequence length="106" mass="12235">METKSLFWKKDTIIQSKDENGNPAEGTRLFITPSGEEFYLRFRNGFLDGDSYTKDGKLVVQPAVEGAGHIEYWREGKLHRDGGLEAVYAEGFSVKEYWINNERIER</sequence>
<organism evidence="1 2">
    <name type="scientific">Candidatus Gallitreponema excrementavium</name>
    <dbReference type="NCBI Taxonomy" id="2840840"/>
    <lineage>
        <taxon>Bacteria</taxon>
        <taxon>Pseudomonadati</taxon>
        <taxon>Spirochaetota</taxon>
        <taxon>Spirochaetia</taxon>
        <taxon>Spirochaetales</taxon>
        <taxon>Candidatus Gallitreponema</taxon>
    </lineage>
</organism>
<dbReference type="AlphaFoldDB" id="A0A9D9HNM9"/>
<reference evidence="1" key="1">
    <citation type="submission" date="2020-10" db="EMBL/GenBank/DDBJ databases">
        <authorList>
            <person name="Gilroy R."/>
        </authorList>
    </citation>
    <scope>NUCLEOTIDE SEQUENCE</scope>
    <source>
        <strain evidence="1">10532</strain>
    </source>
</reference>
<evidence type="ECO:0000313" key="1">
    <source>
        <dbReference type="EMBL" id="MBO8457063.1"/>
    </source>
</evidence>
<accession>A0A9D9HNM9</accession>
<protein>
    <submittedName>
        <fullName evidence="1">Uncharacterized protein</fullName>
    </submittedName>
</protein>
<evidence type="ECO:0000313" key="2">
    <source>
        <dbReference type="Proteomes" id="UP000823638"/>
    </source>
</evidence>
<proteinExistence type="predicted"/>
<gene>
    <name evidence="1" type="ORF">IAA81_02405</name>
</gene>
<dbReference type="EMBL" id="JADIMM010000025">
    <property type="protein sequence ID" value="MBO8457063.1"/>
    <property type="molecule type" value="Genomic_DNA"/>
</dbReference>